<keyword evidence="1" id="KW-0472">Membrane</keyword>
<keyword evidence="1" id="KW-1133">Transmembrane helix</keyword>
<keyword evidence="3" id="KW-1185">Reference proteome</keyword>
<reference evidence="2 3" key="1">
    <citation type="submission" date="2019-08" db="EMBL/GenBank/DDBJ databases">
        <title>Complete genome sequence of Candidatus Uab amorphum.</title>
        <authorList>
            <person name="Shiratori T."/>
            <person name="Suzuki S."/>
            <person name="Kakizawa Y."/>
            <person name="Ishida K."/>
        </authorList>
    </citation>
    <scope>NUCLEOTIDE SEQUENCE [LARGE SCALE GENOMIC DNA]</scope>
    <source>
        <strain evidence="2 3">SRT547</strain>
    </source>
</reference>
<sequence length="528" mass="59084">MLGNKKIIYLLIGVILIAVSAPLFADGEEITPYRPKDATKVKHSNKAFRPDPTYEDKPYSAEKQLVIYGGKTPFREPRPLLELNRPLYPYGEFPKTGVWDGEDWPTVDQALSLFWGEKNPSMFHIMVFGDLFTAIAYNDNGVNDQAVLAWNLNLNIDIQLTSTERIHIFMQPLQQGGDFTRFDFGGENHAFEERIDLNVENLFFEGDLGVMIQGWTGNETGFSMPIGFGLINLLFHNGVWLNEAFTGAALTIPALNVPALDISNMDITFFAGFDRIDTNAIAADEDADIFGFNLFMETWKGYWEIGYAYTRDSSENGDGNNNFADYHNIIVSFSKRYGGILSNSIRVIWNFGQDSDLNIGGNGQTADGVLLLIENSIISPLPSTLVPYFNFFAGFDRPQSLANNNGNLFQTGINFETDGLTGFPRLDDTGQDTYGFALGIEYLFALDKQIVFEFATVQELEGAERAANANNGGAPFEGAQYAFQMRFQLPVNWGTTWNATIFRVDAMYAILPEDDDLSGIRLEVRQKF</sequence>
<keyword evidence="1" id="KW-0812">Transmembrane</keyword>
<gene>
    <name evidence="2" type="ORF">UABAM_01445</name>
</gene>
<dbReference type="EMBL" id="AP019860">
    <property type="protein sequence ID" value="BBM83094.1"/>
    <property type="molecule type" value="Genomic_DNA"/>
</dbReference>
<evidence type="ECO:0008006" key="4">
    <source>
        <dbReference type="Google" id="ProtNLM"/>
    </source>
</evidence>
<evidence type="ECO:0000313" key="2">
    <source>
        <dbReference type="EMBL" id="BBM83094.1"/>
    </source>
</evidence>
<evidence type="ECO:0000313" key="3">
    <source>
        <dbReference type="Proteomes" id="UP000326354"/>
    </source>
</evidence>
<protein>
    <recommendedName>
        <fullName evidence="4">Alginate export domain-containing protein</fullName>
    </recommendedName>
</protein>
<dbReference type="RefSeq" id="WP_151967311.1">
    <property type="nucleotide sequence ID" value="NZ_AP019860.1"/>
</dbReference>
<dbReference type="Proteomes" id="UP000326354">
    <property type="component" value="Chromosome"/>
</dbReference>
<proteinExistence type="predicted"/>
<accession>A0A5S9IJZ0</accession>
<dbReference type="OrthoDB" id="7928618at2"/>
<dbReference type="AlphaFoldDB" id="A0A5S9IJZ0"/>
<organism evidence="2 3">
    <name type="scientific">Uabimicrobium amorphum</name>
    <dbReference type="NCBI Taxonomy" id="2596890"/>
    <lineage>
        <taxon>Bacteria</taxon>
        <taxon>Pseudomonadati</taxon>
        <taxon>Planctomycetota</taxon>
        <taxon>Candidatus Uabimicrobiia</taxon>
        <taxon>Candidatus Uabimicrobiales</taxon>
        <taxon>Candidatus Uabimicrobiaceae</taxon>
        <taxon>Candidatus Uabimicrobium</taxon>
    </lineage>
</organism>
<name>A0A5S9IJZ0_UABAM</name>
<feature type="transmembrane region" description="Helical" evidence="1">
    <location>
        <begin position="7"/>
        <end position="25"/>
    </location>
</feature>
<dbReference type="KEGG" id="uam:UABAM_01445"/>
<evidence type="ECO:0000256" key="1">
    <source>
        <dbReference type="SAM" id="Phobius"/>
    </source>
</evidence>